<dbReference type="CDD" id="cd06225">
    <property type="entry name" value="HAMP"/>
    <property type="match status" value="1"/>
</dbReference>
<evidence type="ECO:0000256" key="9">
    <source>
        <dbReference type="ARBA" id="ARBA00022840"/>
    </source>
</evidence>
<evidence type="ECO:0000256" key="10">
    <source>
        <dbReference type="ARBA" id="ARBA00023012"/>
    </source>
</evidence>
<evidence type="ECO:0000256" key="11">
    <source>
        <dbReference type="ARBA" id="ARBA00023136"/>
    </source>
</evidence>
<dbReference type="PRINTS" id="PR00344">
    <property type="entry name" value="BCTRLSENSOR"/>
</dbReference>
<evidence type="ECO:0000256" key="7">
    <source>
        <dbReference type="ARBA" id="ARBA00022741"/>
    </source>
</evidence>
<dbReference type="Gene3D" id="3.30.565.10">
    <property type="entry name" value="Histidine kinase-like ATPase, C-terminal domain"/>
    <property type="match status" value="1"/>
</dbReference>
<dbReference type="GO" id="GO:0005886">
    <property type="term" value="C:plasma membrane"/>
    <property type="evidence" value="ECO:0007669"/>
    <property type="project" value="UniProtKB-SubCell"/>
</dbReference>
<feature type="transmembrane region" description="Helical" evidence="12">
    <location>
        <begin position="7"/>
        <end position="26"/>
    </location>
</feature>
<comment type="catalytic activity">
    <reaction evidence="1">
        <text>ATP + protein L-histidine = ADP + protein N-phospho-L-histidine.</text>
        <dbReference type="EC" id="2.7.13.3"/>
    </reaction>
</comment>
<dbReference type="InterPro" id="IPR036890">
    <property type="entry name" value="HATPase_C_sf"/>
</dbReference>
<dbReference type="InterPro" id="IPR010559">
    <property type="entry name" value="Sig_transdc_His_kin_internal"/>
</dbReference>
<keyword evidence="8 15" id="KW-0418">Kinase</keyword>
<evidence type="ECO:0000256" key="12">
    <source>
        <dbReference type="SAM" id="Phobius"/>
    </source>
</evidence>
<proteinExistence type="predicted"/>
<dbReference type="PATRIC" id="fig|698758.3.peg.413"/>
<dbReference type="InterPro" id="IPR004358">
    <property type="entry name" value="Sig_transdc_His_kin-like_C"/>
</dbReference>
<dbReference type="Gene3D" id="6.10.340.10">
    <property type="match status" value="1"/>
</dbReference>
<dbReference type="PANTHER" id="PTHR34220">
    <property type="entry name" value="SENSOR HISTIDINE KINASE YPDA"/>
    <property type="match status" value="1"/>
</dbReference>
<evidence type="ECO:0000259" key="14">
    <source>
        <dbReference type="PROSITE" id="PS50885"/>
    </source>
</evidence>
<dbReference type="GO" id="GO:0005524">
    <property type="term" value="F:ATP binding"/>
    <property type="evidence" value="ECO:0007669"/>
    <property type="project" value="UniProtKB-KW"/>
</dbReference>
<evidence type="ECO:0000256" key="6">
    <source>
        <dbReference type="ARBA" id="ARBA00022679"/>
    </source>
</evidence>
<reference evidence="15 16" key="1">
    <citation type="submission" date="2011-01" db="EMBL/GenBank/DDBJ databases">
        <title>Whole genome sequence of Amphibacillus xylinus NBRC 15112.</title>
        <authorList>
            <person name="Nakazawa H."/>
            <person name="Katano Y."/>
            <person name="Nakamura S."/>
            <person name="Sasagawa M."/>
            <person name="Fukada J."/>
            <person name="Arai T."/>
            <person name="Sasakura N."/>
            <person name="Mochizuki D."/>
            <person name="Hosoyama A."/>
            <person name="Harada K."/>
            <person name="Horikawa H."/>
            <person name="Kato Y."/>
            <person name="Harada T."/>
            <person name="Sasaki K."/>
            <person name="Sekiguchi M."/>
            <person name="Hodoyama M."/>
            <person name="Nishiko R."/>
            <person name="Narita H."/>
            <person name="Hanamaki A."/>
            <person name="Hata C."/>
            <person name="Konno Y."/>
            <person name="Niimura Y."/>
            <person name="Yamazaki S."/>
            <person name="Fujita N."/>
        </authorList>
    </citation>
    <scope>NUCLEOTIDE SEQUENCE [LARGE SCALE GENOMIC DNA]</scope>
    <source>
        <strain evidence="16">ATCC 51415 / DSM 6626 / JCM 7361 / LMG 17667 / NBRC 15112 / Ep01</strain>
    </source>
</reference>
<dbReference type="SUPFAM" id="SSF158472">
    <property type="entry name" value="HAMP domain-like"/>
    <property type="match status" value="1"/>
</dbReference>
<dbReference type="SMART" id="SM00387">
    <property type="entry name" value="HATPase_c"/>
    <property type="match status" value="1"/>
</dbReference>
<comment type="subcellular location">
    <subcellularLocation>
        <location evidence="2">Cell membrane</location>
        <topology evidence="2">Multi-pass membrane protein</topology>
    </subcellularLocation>
</comment>
<keyword evidence="12" id="KW-0812">Transmembrane</keyword>
<dbReference type="InterPro" id="IPR005467">
    <property type="entry name" value="His_kinase_dom"/>
</dbReference>
<dbReference type="AlphaFoldDB" id="K0J677"/>
<accession>K0J677</accession>
<keyword evidence="7" id="KW-0547">Nucleotide-binding</keyword>
<protein>
    <recommendedName>
        <fullName evidence="3">histidine kinase</fullName>
        <ecNumber evidence="3">2.7.13.3</ecNumber>
    </recommendedName>
</protein>
<keyword evidence="4" id="KW-1003">Cell membrane</keyword>
<evidence type="ECO:0000256" key="2">
    <source>
        <dbReference type="ARBA" id="ARBA00004651"/>
    </source>
</evidence>
<dbReference type="KEGG" id="axl:AXY_04110"/>
<feature type="transmembrane region" description="Helical" evidence="12">
    <location>
        <begin position="177"/>
        <end position="197"/>
    </location>
</feature>
<dbReference type="SMART" id="SM00304">
    <property type="entry name" value="HAMP"/>
    <property type="match status" value="1"/>
</dbReference>
<evidence type="ECO:0000256" key="3">
    <source>
        <dbReference type="ARBA" id="ARBA00012438"/>
    </source>
</evidence>
<feature type="domain" description="Histidine kinase" evidence="13">
    <location>
        <begin position="371"/>
        <end position="476"/>
    </location>
</feature>
<keyword evidence="9" id="KW-0067">ATP-binding</keyword>
<organism evidence="15 16">
    <name type="scientific">Amphibacillus xylanus (strain ATCC 51415 / DSM 6626 / JCM 7361 / LMG 17667 / NBRC 15112 / Ep01)</name>
    <dbReference type="NCBI Taxonomy" id="698758"/>
    <lineage>
        <taxon>Bacteria</taxon>
        <taxon>Bacillati</taxon>
        <taxon>Bacillota</taxon>
        <taxon>Bacilli</taxon>
        <taxon>Bacillales</taxon>
        <taxon>Bacillaceae</taxon>
        <taxon>Amphibacillus</taxon>
    </lineage>
</organism>
<evidence type="ECO:0000256" key="8">
    <source>
        <dbReference type="ARBA" id="ARBA00022777"/>
    </source>
</evidence>
<dbReference type="eggNOG" id="COG2972">
    <property type="taxonomic scope" value="Bacteria"/>
</dbReference>
<evidence type="ECO:0000256" key="5">
    <source>
        <dbReference type="ARBA" id="ARBA00022553"/>
    </source>
</evidence>
<dbReference type="InterPro" id="IPR003660">
    <property type="entry name" value="HAMP_dom"/>
</dbReference>
<dbReference type="OrthoDB" id="9776552at2"/>
<dbReference type="SUPFAM" id="SSF55874">
    <property type="entry name" value="ATPase domain of HSP90 chaperone/DNA topoisomerase II/histidine kinase"/>
    <property type="match status" value="1"/>
</dbReference>
<dbReference type="Pfam" id="PF00672">
    <property type="entry name" value="HAMP"/>
    <property type="match status" value="1"/>
</dbReference>
<keyword evidence="6" id="KW-0808">Transferase</keyword>
<evidence type="ECO:0000256" key="4">
    <source>
        <dbReference type="ARBA" id="ARBA00022475"/>
    </source>
</evidence>
<feature type="domain" description="HAMP" evidence="14">
    <location>
        <begin position="198"/>
        <end position="250"/>
    </location>
</feature>
<dbReference type="Pfam" id="PF02518">
    <property type="entry name" value="HATPase_c"/>
    <property type="match status" value="1"/>
</dbReference>
<dbReference type="RefSeq" id="WP_015009149.1">
    <property type="nucleotide sequence ID" value="NC_018704.1"/>
</dbReference>
<dbReference type="eggNOG" id="COG0768">
    <property type="taxonomic scope" value="Bacteria"/>
</dbReference>
<dbReference type="STRING" id="698758.AXY_04110"/>
<dbReference type="InterPro" id="IPR050640">
    <property type="entry name" value="Bact_2-comp_sensor_kinase"/>
</dbReference>
<keyword evidence="5" id="KW-0597">Phosphoprotein</keyword>
<evidence type="ECO:0000313" key="16">
    <source>
        <dbReference type="Proteomes" id="UP000006294"/>
    </source>
</evidence>
<dbReference type="PROSITE" id="PS50885">
    <property type="entry name" value="HAMP"/>
    <property type="match status" value="1"/>
</dbReference>
<dbReference type="PANTHER" id="PTHR34220:SF7">
    <property type="entry name" value="SENSOR HISTIDINE KINASE YPDA"/>
    <property type="match status" value="1"/>
</dbReference>
<keyword evidence="12" id="KW-1133">Transmembrane helix</keyword>
<dbReference type="HOGENOM" id="CLU_020473_5_1_9"/>
<dbReference type="Pfam" id="PF06580">
    <property type="entry name" value="His_kinase"/>
    <property type="match status" value="1"/>
</dbReference>
<dbReference type="EC" id="2.7.13.3" evidence="3"/>
<keyword evidence="10" id="KW-0902">Two-component regulatory system</keyword>
<evidence type="ECO:0000256" key="1">
    <source>
        <dbReference type="ARBA" id="ARBA00000085"/>
    </source>
</evidence>
<gene>
    <name evidence="15" type="ordered locus">AXY_04110</name>
</gene>
<evidence type="ECO:0000313" key="15">
    <source>
        <dbReference type="EMBL" id="BAM46543.1"/>
    </source>
</evidence>
<dbReference type="Proteomes" id="UP000006294">
    <property type="component" value="Chromosome"/>
</dbReference>
<dbReference type="InterPro" id="IPR003594">
    <property type="entry name" value="HATPase_dom"/>
</dbReference>
<dbReference type="GO" id="GO:0000155">
    <property type="term" value="F:phosphorelay sensor kinase activity"/>
    <property type="evidence" value="ECO:0007669"/>
    <property type="project" value="InterPro"/>
</dbReference>
<sequence>MNSVRRKILILTSVTVVMMLVIWFSFTIYNRQTQEQYNEILQRYLLLNEVNVASQQLITDLNLYLSTSDPDQYQKIDQIKDSLREKEADVWSLGYQENEFEIVNYVHLTDSLIETVDRSISLHLQEDTEAAANEFNDATRIANYISDTTLALVDKELKTYDSFYRHIIEQSVNINQLGVWLFLFLSFILIVLTYLIARSITRPIYQLTEAANQLSQGHFDTEVHVDSNDEMAFLAKTFNRMRLNINNLISEIQLKAQLEKELQESKLLLQESQLRSLQSQINPHFLFNTLNTISKKAYLEGSIETSDLLVDVAGLLRYNLKQLDRSVTLYDEVTVLRHYIDIQKALLTDRLQFTESIDFDLLGLDMPALTLQPIIENAVIHAIEPRESGGKIMFRVSDLEDHVLIEIEDDGPGMTEEKKIELIEGLLIPKEGHSTGIGFTNVIKRLRIFYGSNNLVTIDSQINRGTKVSLILPKQKGGTRNV</sequence>
<keyword evidence="11 12" id="KW-0472">Membrane</keyword>
<evidence type="ECO:0000259" key="13">
    <source>
        <dbReference type="PROSITE" id="PS50109"/>
    </source>
</evidence>
<dbReference type="PROSITE" id="PS50109">
    <property type="entry name" value="HIS_KIN"/>
    <property type="match status" value="1"/>
</dbReference>
<name>K0J677_AMPXN</name>
<keyword evidence="16" id="KW-1185">Reference proteome</keyword>
<dbReference type="EMBL" id="AP012050">
    <property type="protein sequence ID" value="BAM46543.1"/>
    <property type="molecule type" value="Genomic_DNA"/>
</dbReference>